<protein>
    <submittedName>
        <fullName evidence="3">CYFA0S05e05512g1_1</fullName>
    </submittedName>
</protein>
<accession>A0A061AUM9</accession>
<dbReference type="AlphaFoldDB" id="A0A061AUM9"/>
<dbReference type="PhylomeDB" id="A0A061AUM9"/>
<name>A0A061AUM9_CYBFA</name>
<reference evidence="3" key="1">
    <citation type="journal article" date="2014" name="Genome Announc.">
        <title>Genome sequence of the yeast Cyberlindnera fabianii (Hansenula fabianii).</title>
        <authorList>
            <person name="Freel K.C."/>
            <person name="Sarilar V."/>
            <person name="Neuveglise C."/>
            <person name="Devillers H."/>
            <person name="Friedrich A."/>
            <person name="Schacherer J."/>
        </authorList>
    </citation>
    <scope>NUCLEOTIDE SEQUENCE</scope>
    <source>
        <strain evidence="3">YJS4271</strain>
    </source>
</reference>
<evidence type="ECO:0000256" key="1">
    <source>
        <dbReference type="SAM" id="Coils"/>
    </source>
</evidence>
<feature type="coiled-coil region" evidence="1">
    <location>
        <begin position="372"/>
        <end position="399"/>
    </location>
</feature>
<feature type="compositionally biased region" description="Basic and acidic residues" evidence="2">
    <location>
        <begin position="286"/>
        <end position="302"/>
    </location>
</feature>
<gene>
    <name evidence="3" type="ORF">CYFA0S_05e05512g</name>
</gene>
<organism evidence="3">
    <name type="scientific">Cyberlindnera fabianii</name>
    <name type="common">Yeast</name>
    <name type="synonym">Hansenula fabianii</name>
    <dbReference type="NCBI Taxonomy" id="36022"/>
    <lineage>
        <taxon>Eukaryota</taxon>
        <taxon>Fungi</taxon>
        <taxon>Dikarya</taxon>
        <taxon>Ascomycota</taxon>
        <taxon>Saccharomycotina</taxon>
        <taxon>Saccharomycetes</taxon>
        <taxon>Phaffomycetales</taxon>
        <taxon>Phaffomycetaceae</taxon>
        <taxon>Cyberlindnera</taxon>
    </lineage>
</organism>
<evidence type="ECO:0000313" key="3">
    <source>
        <dbReference type="EMBL" id="CDR40883.1"/>
    </source>
</evidence>
<dbReference type="VEuPathDB" id="FungiDB:BON22_2031"/>
<sequence length="514" mass="57415">MSGTRVLSQGLQLMAQAPFQSSLPPQFTDAIEGDQPNDAVEVAASSPSSDFSDAARFIKQRSPLSIARDAEIHNRATDSYSHLLSPSLQADVSSSEGFSYLKINILAENAIASVPRETKLLTLPELSAIQQQIKDLEDTRAEIKAQLKSNASLIEKSISGNPNSNEDTGIITTIASSNNALVSRLIDVTTEIDNKKAYLSKQYILALAFTHIDGTSSQHIEQENKEQRINHDKQNDELLSHIASVAVQRNVMLPPPSGDTPEHKSSWAKECLNTLLQSQPNTVTDTTREVSPETSEAPDKTKEQVYKLKTALQDLQFAHTYLTKQFESERSMNTTAAETHQKKRLALENKLSETVMLLERANQRNILVEHEKNVIEAKMTELSKQYQDLQKTVTQLKIDNLGYIQESSPLSPVSDKENSPASPMTGISVSLDPTDLNPKTPLLQQNLNTKFGHSPTSPMKFNSSISVMRGEFKKMVHEIQQDYESQLEKEKNERKRLELLVKMYEDRNTEDDLL</sequence>
<feature type="coiled-coil region" evidence="1">
    <location>
        <begin position="480"/>
        <end position="507"/>
    </location>
</feature>
<feature type="region of interest" description="Disordered" evidence="2">
    <location>
        <begin position="280"/>
        <end position="302"/>
    </location>
</feature>
<evidence type="ECO:0000256" key="2">
    <source>
        <dbReference type="SAM" id="MobiDB-lite"/>
    </source>
</evidence>
<dbReference type="EMBL" id="LK052890">
    <property type="protein sequence ID" value="CDR40883.1"/>
    <property type="molecule type" value="Genomic_DNA"/>
</dbReference>
<proteinExistence type="predicted"/>
<dbReference type="OrthoDB" id="3996692at2759"/>
<keyword evidence="1" id="KW-0175">Coiled coil</keyword>